<name>A0A4Z1JG31_9HELO</name>
<evidence type="ECO:0000313" key="1">
    <source>
        <dbReference type="EMBL" id="TGO70302.1"/>
    </source>
</evidence>
<comment type="caution">
    <text evidence="1">The sequence shown here is derived from an EMBL/GenBank/DDBJ whole genome shotgun (WGS) entry which is preliminary data.</text>
</comment>
<dbReference type="AlphaFoldDB" id="A0A4Z1JG31"/>
<dbReference type="EMBL" id="PQXM01000732">
    <property type="protein sequence ID" value="TGO70302.1"/>
    <property type="molecule type" value="Genomic_DNA"/>
</dbReference>
<evidence type="ECO:0008006" key="3">
    <source>
        <dbReference type="Google" id="ProtNLM"/>
    </source>
</evidence>
<keyword evidence="2" id="KW-1185">Reference proteome</keyword>
<organism evidence="1 2">
    <name type="scientific">Botrytis elliptica</name>
    <dbReference type="NCBI Taxonomy" id="278938"/>
    <lineage>
        <taxon>Eukaryota</taxon>
        <taxon>Fungi</taxon>
        <taxon>Dikarya</taxon>
        <taxon>Ascomycota</taxon>
        <taxon>Pezizomycotina</taxon>
        <taxon>Leotiomycetes</taxon>
        <taxon>Helotiales</taxon>
        <taxon>Sclerotiniaceae</taxon>
        <taxon>Botrytis</taxon>
    </lineage>
</organism>
<sequence>MSNPPVYEYLPLKNEKYEIRVLSILAGPDESPVRCEMKTMSLVDKCMGDYTALSYCWGSSPEQSVIWIDNIRAPKHGNWTGMD</sequence>
<dbReference type="Proteomes" id="UP000297229">
    <property type="component" value="Unassembled WGS sequence"/>
</dbReference>
<proteinExistence type="predicted"/>
<reference evidence="1 2" key="1">
    <citation type="submission" date="2017-12" db="EMBL/GenBank/DDBJ databases">
        <title>Comparative genomics of Botrytis spp.</title>
        <authorList>
            <person name="Valero-Jimenez C.A."/>
            <person name="Tapia P."/>
            <person name="Veloso J."/>
            <person name="Silva-Moreno E."/>
            <person name="Staats M."/>
            <person name="Valdes J.H."/>
            <person name="Van Kan J.A.L."/>
        </authorList>
    </citation>
    <scope>NUCLEOTIDE SEQUENCE [LARGE SCALE GENOMIC DNA]</scope>
    <source>
        <strain evidence="1 2">Be9601</strain>
    </source>
</reference>
<gene>
    <name evidence="1" type="ORF">BELL_0734g00040</name>
</gene>
<accession>A0A4Z1JG31</accession>
<evidence type="ECO:0000313" key="2">
    <source>
        <dbReference type="Proteomes" id="UP000297229"/>
    </source>
</evidence>
<protein>
    <recommendedName>
        <fullName evidence="3">Heterokaryon incompatibility domain-containing protein</fullName>
    </recommendedName>
</protein>